<keyword evidence="1" id="KW-1133">Transmembrane helix</keyword>
<dbReference type="InterPro" id="IPR036179">
    <property type="entry name" value="Ig-like_dom_sf"/>
</dbReference>
<dbReference type="AlphaFoldDB" id="A0A9D3NKQ0"/>
<feature type="transmembrane region" description="Helical" evidence="1">
    <location>
        <begin position="153"/>
        <end position="174"/>
    </location>
</feature>
<keyword evidence="2" id="KW-0732">Signal</keyword>
<dbReference type="Gene3D" id="2.60.40.10">
    <property type="entry name" value="Immunoglobulins"/>
    <property type="match status" value="1"/>
</dbReference>
<reference evidence="4 5" key="1">
    <citation type="submission" date="2021-06" db="EMBL/GenBank/DDBJ databases">
        <title>Chromosome-level genome assembly of the red-tail catfish (Hemibagrus wyckioides).</title>
        <authorList>
            <person name="Shao F."/>
        </authorList>
    </citation>
    <scope>NUCLEOTIDE SEQUENCE [LARGE SCALE GENOMIC DNA]</scope>
    <source>
        <strain evidence="4">EC202008001</strain>
        <tissue evidence="4">Blood</tissue>
    </source>
</reference>
<organism evidence="4 5">
    <name type="scientific">Hemibagrus wyckioides</name>
    <dbReference type="NCBI Taxonomy" id="337641"/>
    <lineage>
        <taxon>Eukaryota</taxon>
        <taxon>Metazoa</taxon>
        <taxon>Chordata</taxon>
        <taxon>Craniata</taxon>
        <taxon>Vertebrata</taxon>
        <taxon>Euteleostomi</taxon>
        <taxon>Actinopterygii</taxon>
        <taxon>Neopterygii</taxon>
        <taxon>Teleostei</taxon>
        <taxon>Ostariophysi</taxon>
        <taxon>Siluriformes</taxon>
        <taxon>Bagridae</taxon>
        <taxon>Hemibagrus</taxon>
    </lineage>
</organism>
<dbReference type="InterPro" id="IPR013783">
    <property type="entry name" value="Ig-like_fold"/>
</dbReference>
<accession>A0A9D3NKQ0</accession>
<feature type="domain" description="Ig-like" evidence="3">
    <location>
        <begin position="39"/>
        <end position="138"/>
    </location>
</feature>
<dbReference type="InterPro" id="IPR007110">
    <property type="entry name" value="Ig-like_dom"/>
</dbReference>
<dbReference type="Pfam" id="PF07686">
    <property type="entry name" value="V-set"/>
    <property type="match status" value="1"/>
</dbReference>
<dbReference type="OrthoDB" id="10055806at2759"/>
<gene>
    <name evidence="4" type="ORF">KOW79_012714</name>
</gene>
<proteinExistence type="predicted"/>
<name>A0A9D3NKQ0_9TELE</name>
<dbReference type="EMBL" id="JAHKSW010000014">
    <property type="protein sequence ID" value="KAG7324698.1"/>
    <property type="molecule type" value="Genomic_DNA"/>
</dbReference>
<evidence type="ECO:0000259" key="3">
    <source>
        <dbReference type="PROSITE" id="PS50835"/>
    </source>
</evidence>
<comment type="caution">
    <text evidence="4">The sequence shown here is derived from an EMBL/GenBank/DDBJ whole genome shotgun (WGS) entry which is preliminary data.</text>
</comment>
<dbReference type="SMART" id="SM00409">
    <property type="entry name" value="IG"/>
    <property type="match status" value="1"/>
</dbReference>
<dbReference type="PROSITE" id="PS50835">
    <property type="entry name" value="IG_LIKE"/>
    <property type="match status" value="1"/>
</dbReference>
<evidence type="ECO:0000313" key="5">
    <source>
        <dbReference type="Proteomes" id="UP000824219"/>
    </source>
</evidence>
<dbReference type="Proteomes" id="UP000824219">
    <property type="component" value="Linkage Group LG14"/>
</dbReference>
<sequence>MKITRVKLQTLQNFERKFKQSYRGSWQVWLLLCLVFSCPGVCGGDVTVSEGEDAVLPCSFPEDWNPRLTMRWHIGTTLIFERSFSNSHCGQGYCGRADVPKERFLKGECFLKLFNVARTDSGKYSVHLGNEVQYVELSVEAGKADGQRVKDNAAGSGAPGLTLVIVIVGIVAFLRKKRFGH</sequence>
<dbReference type="SUPFAM" id="SSF48726">
    <property type="entry name" value="Immunoglobulin"/>
    <property type="match status" value="1"/>
</dbReference>
<keyword evidence="1" id="KW-0812">Transmembrane</keyword>
<protein>
    <recommendedName>
        <fullName evidence="3">Ig-like domain-containing protein</fullName>
    </recommendedName>
</protein>
<dbReference type="InterPro" id="IPR013106">
    <property type="entry name" value="Ig_V-set"/>
</dbReference>
<evidence type="ECO:0000256" key="2">
    <source>
        <dbReference type="SAM" id="SignalP"/>
    </source>
</evidence>
<dbReference type="InterPro" id="IPR003599">
    <property type="entry name" value="Ig_sub"/>
</dbReference>
<feature type="signal peptide" evidence="2">
    <location>
        <begin position="1"/>
        <end position="43"/>
    </location>
</feature>
<evidence type="ECO:0000313" key="4">
    <source>
        <dbReference type="EMBL" id="KAG7324698.1"/>
    </source>
</evidence>
<feature type="chain" id="PRO_5038471550" description="Ig-like domain-containing protein" evidence="2">
    <location>
        <begin position="44"/>
        <end position="181"/>
    </location>
</feature>
<evidence type="ECO:0000256" key="1">
    <source>
        <dbReference type="SAM" id="Phobius"/>
    </source>
</evidence>
<keyword evidence="1" id="KW-0472">Membrane</keyword>
<keyword evidence="5" id="KW-1185">Reference proteome</keyword>